<protein>
    <recommendedName>
        <fullName evidence="7">Cytosine-specific methyltransferase</fullName>
        <ecNumber evidence="7">2.1.1.37</ecNumber>
    </recommendedName>
</protein>
<dbReference type="GO" id="GO:0008168">
    <property type="term" value="F:methyltransferase activity"/>
    <property type="evidence" value="ECO:0007669"/>
    <property type="project" value="UniProtKB-KW"/>
</dbReference>
<dbReference type="InterPro" id="IPR029063">
    <property type="entry name" value="SAM-dependent_MTases_sf"/>
</dbReference>
<dbReference type="InterPro" id="IPR050390">
    <property type="entry name" value="C5-Methyltransferase"/>
</dbReference>
<dbReference type="PROSITE" id="PS00094">
    <property type="entry name" value="C5_MTASE_1"/>
    <property type="match status" value="1"/>
</dbReference>
<dbReference type="PANTHER" id="PTHR10629">
    <property type="entry name" value="CYTOSINE-SPECIFIC METHYLTRANSFERASE"/>
    <property type="match status" value="1"/>
</dbReference>
<dbReference type="PROSITE" id="PS51679">
    <property type="entry name" value="SAM_MT_C5"/>
    <property type="match status" value="1"/>
</dbReference>
<dbReference type="Gene3D" id="3.90.120.10">
    <property type="entry name" value="DNA Methylase, subunit A, domain 2"/>
    <property type="match status" value="1"/>
</dbReference>
<comment type="catalytic activity">
    <reaction evidence="7">
        <text>a 2'-deoxycytidine in DNA + S-adenosyl-L-methionine = a 5-methyl-2'-deoxycytidine in DNA + S-adenosyl-L-homocysteine + H(+)</text>
        <dbReference type="Rhea" id="RHEA:13681"/>
        <dbReference type="Rhea" id="RHEA-COMP:11369"/>
        <dbReference type="Rhea" id="RHEA-COMP:11370"/>
        <dbReference type="ChEBI" id="CHEBI:15378"/>
        <dbReference type="ChEBI" id="CHEBI:57856"/>
        <dbReference type="ChEBI" id="CHEBI:59789"/>
        <dbReference type="ChEBI" id="CHEBI:85452"/>
        <dbReference type="ChEBI" id="CHEBI:85454"/>
        <dbReference type="EC" id="2.1.1.37"/>
    </reaction>
</comment>
<name>A0ABQ1Y4S1_9BACL</name>
<dbReference type="Pfam" id="PF00145">
    <property type="entry name" value="DNA_methylase"/>
    <property type="match status" value="1"/>
</dbReference>
<dbReference type="PANTHER" id="PTHR10629:SF52">
    <property type="entry name" value="DNA (CYTOSINE-5)-METHYLTRANSFERASE 1"/>
    <property type="match status" value="1"/>
</dbReference>
<dbReference type="PRINTS" id="PR00105">
    <property type="entry name" value="C5METTRFRASE"/>
</dbReference>
<proteinExistence type="inferred from homology"/>
<sequence length="416" mass="47495">MIKNKYKVLDLFSGAGGMSEGFLQAGFSIPNACDFSVEASITYKNRHEELGHESNFFCGDIRLLTEHKKLEEFLGGEEISVIVGGPPCQGFSLTGKRDKNDVRNVLFFEFLKIVKLVKPKYFIMENVIGILSYRFKKFVGLTGVKYTKKLVTEIIINEAKLFGYHVEFMQLNAKDYGVPQNRPRVIFLGHQARWEDTRKIDLVVAPKFPIGKMDKVTVADAISDLRDLKNGGTNEEYCKRYKLSDYQKKMRNGLTPNSKGITLRSEKIFNHQAAKHRKKTIERFTLLKHGESIGELLGRLSDEERVKYQTKKYRCTKLDGNCISPTVLTLPDDIIHYEKGNSRILTVRELARLQSFDDSFKFLGKRTTGGDRRKFETPQYTQVGNAVPPLFAKAIADEILIALHKSEVKERELVFS</sequence>
<keyword evidence="4" id="KW-0680">Restriction system</keyword>
<keyword evidence="9" id="KW-1185">Reference proteome</keyword>
<dbReference type="InterPro" id="IPR018117">
    <property type="entry name" value="C5_DNA_meth_AS"/>
</dbReference>
<gene>
    <name evidence="8" type="ORF">GCM10008013_03020</name>
</gene>
<evidence type="ECO:0000256" key="6">
    <source>
        <dbReference type="RuleBase" id="RU000416"/>
    </source>
</evidence>
<evidence type="ECO:0000256" key="4">
    <source>
        <dbReference type="ARBA" id="ARBA00022747"/>
    </source>
</evidence>
<dbReference type="GO" id="GO:0032259">
    <property type="term" value="P:methylation"/>
    <property type="evidence" value="ECO:0007669"/>
    <property type="project" value="UniProtKB-KW"/>
</dbReference>
<dbReference type="SUPFAM" id="SSF53335">
    <property type="entry name" value="S-adenosyl-L-methionine-dependent methyltransferases"/>
    <property type="match status" value="1"/>
</dbReference>
<organism evidence="8 9">
    <name type="scientific">Paenibacillus segetis</name>
    <dbReference type="NCBI Taxonomy" id="1325360"/>
    <lineage>
        <taxon>Bacteria</taxon>
        <taxon>Bacillati</taxon>
        <taxon>Bacillota</taxon>
        <taxon>Bacilli</taxon>
        <taxon>Bacillales</taxon>
        <taxon>Paenibacillaceae</taxon>
        <taxon>Paenibacillus</taxon>
    </lineage>
</organism>
<feature type="active site" evidence="5">
    <location>
        <position position="88"/>
    </location>
</feature>
<keyword evidence="2 5" id="KW-0808">Transferase</keyword>
<dbReference type="EMBL" id="BMFT01000001">
    <property type="protein sequence ID" value="GGH11295.1"/>
    <property type="molecule type" value="Genomic_DNA"/>
</dbReference>
<accession>A0ABQ1Y4S1</accession>
<keyword evidence="3 5" id="KW-0949">S-adenosyl-L-methionine</keyword>
<evidence type="ECO:0000313" key="8">
    <source>
        <dbReference type="EMBL" id="GGH11295.1"/>
    </source>
</evidence>
<evidence type="ECO:0000256" key="7">
    <source>
        <dbReference type="RuleBase" id="RU000417"/>
    </source>
</evidence>
<dbReference type="InterPro" id="IPR001525">
    <property type="entry name" value="C5_MeTfrase"/>
</dbReference>
<keyword evidence="1 5" id="KW-0489">Methyltransferase</keyword>
<comment type="similarity">
    <text evidence="5 6">Belongs to the class I-like SAM-binding methyltransferase superfamily. C5-methyltransferase family.</text>
</comment>
<evidence type="ECO:0000256" key="1">
    <source>
        <dbReference type="ARBA" id="ARBA00022603"/>
    </source>
</evidence>
<evidence type="ECO:0000256" key="3">
    <source>
        <dbReference type="ARBA" id="ARBA00022691"/>
    </source>
</evidence>
<evidence type="ECO:0000256" key="2">
    <source>
        <dbReference type="ARBA" id="ARBA00022679"/>
    </source>
</evidence>
<dbReference type="EC" id="2.1.1.37" evidence="7"/>
<evidence type="ECO:0000256" key="5">
    <source>
        <dbReference type="PROSITE-ProRule" id="PRU01016"/>
    </source>
</evidence>
<evidence type="ECO:0000313" key="9">
    <source>
        <dbReference type="Proteomes" id="UP000659344"/>
    </source>
</evidence>
<dbReference type="Gene3D" id="3.40.50.150">
    <property type="entry name" value="Vaccinia Virus protein VP39"/>
    <property type="match status" value="1"/>
</dbReference>
<dbReference type="NCBIfam" id="TIGR00675">
    <property type="entry name" value="dcm"/>
    <property type="match status" value="1"/>
</dbReference>
<reference evidence="9" key="1">
    <citation type="journal article" date="2019" name="Int. J. Syst. Evol. Microbiol.">
        <title>The Global Catalogue of Microorganisms (GCM) 10K type strain sequencing project: providing services to taxonomists for standard genome sequencing and annotation.</title>
        <authorList>
            <consortium name="The Broad Institute Genomics Platform"/>
            <consortium name="The Broad Institute Genome Sequencing Center for Infectious Disease"/>
            <person name="Wu L."/>
            <person name="Ma J."/>
        </authorList>
    </citation>
    <scope>NUCLEOTIDE SEQUENCE [LARGE SCALE GENOMIC DNA]</scope>
    <source>
        <strain evidence="9">CGMCC 1.12769</strain>
    </source>
</reference>
<comment type="caution">
    <text evidence="8">The sequence shown here is derived from an EMBL/GenBank/DDBJ whole genome shotgun (WGS) entry which is preliminary data.</text>
</comment>
<dbReference type="Proteomes" id="UP000659344">
    <property type="component" value="Unassembled WGS sequence"/>
</dbReference>